<dbReference type="Proteomes" id="UP000770015">
    <property type="component" value="Unassembled WGS sequence"/>
</dbReference>
<sequence>MYWSSVLAAFVGLAAAVPMAPVPPPSKVKIHGVTLIGSGCPYKDSAKVLIDETKTLFEVGFSEYIVSSGKGKGASDWRKNCKLSINMEFDAGYQFSIIDTSMTGYAQIANKGLGYCDNTFSFTGQRDKIVYPLTIKGPYQGDFELHASPGISSYSPCGGSTAILNLNTQCRLSPTNLESLIAVDSVGGSLTVLFAIQWQKCGHH</sequence>
<proteinExistence type="predicted"/>
<keyword evidence="3" id="KW-1185">Reference proteome</keyword>
<feature type="signal peptide" evidence="1">
    <location>
        <begin position="1"/>
        <end position="16"/>
    </location>
</feature>
<dbReference type="Pfam" id="PF14273">
    <property type="entry name" value="DUF4360"/>
    <property type="match status" value="1"/>
</dbReference>
<accession>A0A9P8V1C9</accession>
<evidence type="ECO:0000313" key="3">
    <source>
        <dbReference type="Proteomes" id="UP000770015"/>
    </source>
</evidence>
<dbReference type="AlphaFoldDB" id="A0A9P8V1C9"/>
<reference evidence="2" key="1">
    <citation type="journal article" date="2021" name="Nat. Commun.">
        <title>Genetic determinants of endophytism in the Arabidopsis root mycobiome.</title>
        <authorList>
            <person name="Mesny F."/>
            <person name="Miyauchi S."/>
            <person name="Thiergart T."/>
            <person name="Pickel B."/>
            <person name="Atanasova L."/>
            <person name="Karlsson M."/>
            <person name="Huettel B."/>
            <person name="Barry K.W."/>
            <person name="Haridas S."/>
            <person name="Chen C."/>
            <person name="Bauer D."/>
            <person name="Andreopoulos W."/>
            <person name="Pangilinan J."/>
            <person name="LaButti K."/>
            <person name="Riley R."/>
            <person name="Lipzen A."/>
            <person name="Clum A."/>
            <person name="Drula E."/>
            <person name="Henrissat B."/>
            <person name="Kohler A."/>
            <person name="Grigoriev I.V."/>
            <person name="Martin F.M."/>
            <person name="Hacquard S."/>
        </authorList>
    </citation>
    <scope>NUCLEOTIDE SEQUENCE</scope>
    <source>
        <strain evidence="2">MPI-SDFR-AT-0117</strain>
    </source>
</reference>
<dbReference type="InterPro" id="IPR025649">
    <property type="entry name" value="DUF4360"/>
</dbReference>
<protein>
    <submittedName>
        <fullName evidence="2">Secreted protein</fullName>
    </submittedName>
</protein>
<keyword evidence="1" id="KW-0732">Signal</keyword>
<feature type="chain" id="PRO_5040276167" evidence="1">
    <location>
        <begin position="17"/>
        <end position="204"/>
    </location>
</feature>
<dbReference type="PANTHER" id="PTHR38847">
    <property type="match status" value="1"/>
</dbReference>
<name>A0A9P8V1C9_9PEZI</name>
<evidence type="ECO:0000256" key="1">
    <source>
        <dbReference type="SAM" id="SignalP"/>
    </source>
</evidence>
<evidence type="ECO:0000313" key="2">
    <source>
        <dbReference type="EMBL" id="KAH6662404.1"/>
    </source>
</evidence>
<dbReference type="OrthoDB" id="152248at2759"/>
<comment type="caution">
    <text evidence="2">The sequence shown here is derived from an EMBL/GenBank/DDBJ whole genome shotgun (WGS) entry which is preliminary data.</text>
</comment>
<organism evidence="2 3">
    <name type="scientific">Plectosphaerella plurivora</name>
    <dbReference type="NCBI Taxonomy" id="936078"/>
    <lineage>
        <taxon>Eukaryota</taxon>
        <taxon>Fungi</taxon>
        <taxon>Dikarya</taxon>
        <taxon>Ascomycota</taxon>
        <taxon>Pezizomycotina</taxon>
        <taxon>Sordariomycetes</taxon>
        <taxon>Hypocreomycetidae</taxon>
        <taxon>Glomerellales</taxon>
        <taxon>Plectosphaerellaceae</taxon>
        <taxon>Plectosphaerella</taxon>
    </lineage>
</organism>
<dbReference type="PANTHER" id="PTHR38847:SF1">
    <property type="entry name" value="PSEUDOURIDINE SYNTHASE RSUA_RLUA-LIKE DOMAIN-CONTAINING PROTEIN"/>
    <property type="match status" value="1"/>
</dbReference>
<gene>
    <name evidence="2" type="ORF">F5X68DRAFT_145008</name>
</gene>
<dbReference type="EMBL" id="JAGSXJ010000046">
    <property type="protein sequence ID" value="KAH6662404.1"/>
    <property type="molecule type" value="Genomic_DNA"/>
</dbReference>